<gene>
    <name evidence="13" type="ORF">F4695_004165</name>
</gene>
<dbReference type="InterPro" id="IPR039421">
    <property type="entry name" value="Type_1_exporter"/>
</dbReference>
<evidence type="ECO:0000256" key="1">
    <source>
        <dbReference type="ARBA" id="ARBA00004651"/>
    </source>
</evidence>
<evidence type="ECO:0000313" key="14">
    <source>
        <dbReference type="Proteomes" id="UP000585437"/>
    </source>
</evidence>
<evidence type="ECO:0000256" key="7">
    <source>
        <dbReference type="ARBA" id="ARBA00022989"/>
    </source>
</evidence>
<evidence type="ECO:0000256" key="5">
    <source>
        <dbReference type="ARBA" id="ARBA00022801"/>
    </source>
</evidence>
<dbReference type="InterPro" id="IPR003439">
    <property type="entry name" value="ABC_transporter-like_ATP-bd"/>
</dbReference>
<dbReference type="PANTHER" id="PTHR43394">
    <property type="entry name" value="ATP-DEPENDENT PERMEASE MDL1, MITOCHONDRIAL"/>
    <property type="match status" value="1"/>
</dbReference>
<keyword evidence="14" id="KW-1185">Reference proteome</keyword>
<keyword evidence="6 13" id="KW-0067">ATP-binding</keyword>
<dbReference type="AlphaFoldDB" id="A0A7X0JND4"/>
<dbReference type="NCBIfam" id="TIGR03375">
    <property type="entry name" value="type_I_sec_LssB"/>
    <property type="match status" value="1"/>
</dbReference>
<evidence type="ECO:0000313" key="13">
    <source>
        <dbReference type="EMBL" id="MBB6510773.1"/>
    </source>
</evidence>
<dbReference type="GO" id="GO:0005524">
    <property type="term" value="F:ATP binding"/>
    <property type="evidence" value="ECO:0007669"/>
    <property type="project" value="UniProtKB-KW"/>
</dbReference>
<organism evidence="13 14">
    <name type="scientific">Rhizobium soli</name>
    <dbReference type="NCBI Taxonomy" id="424798"/>
    <lineage>
        <taxon>Bacteria</taxon>
        <taxon>Pseudomonadati</taxon>
        <taxon>Pseudomonadota</taxon>
        <taxon>Alphaproteobacteria</taxon>
        <taxon>Hyphomicrobiales</taxon>
        <taxon>Rhizobiaceae</taxon>
        <taxon>Rhizobium/Agrobacterium group</taxon>
        <taxon>Rhizobium</taxon>
    </lineage>
</organism>
<keyword evidence="4" id="KW-0547">Nucleotide-binding</keyword>
<dbReference type="GO" id="GO:0008233">
    <property type="term" value="F:peptidase activity"/>
    <property type="evidence" value="ECO:0007669"/>
    <property type="project" value="InterPro"/>
</dbReference>
<dbReference type="GO" id="GO:0016887">
    <property type="term" value="F:ATP hydrolysis activity"/>
    <property type="evidence" value="ECO:0007669"/>
    <property type="project" value="InterPro"/>
</dbReference>
<evidence type="ECO:0000256" key="9">
    <source>
        <dbReference type="SAM" id="Phobius"/>
    </source>
</evidence>
<keyword evidence="5" id="KW-0378">Hydrolase</keyword>
<dbReference type="PROSITE" id="PS50929">
    <property type="entry name" value="ABC_TM1F"/>
    <property type="match status" value="1"/>
</dbReference>
<feature type="domain" description="ABC transporter" evidence="10">
    <location>
        <begin position="484"/>
        <end position="718"/>
    </location>
</feature>
<evidence type="ECO:0000256" key="4">
    <source>
        <dbReference type="ARBA" id="ARBA00022741"/>
    </source>
</evidence>
<dbReference type="Gene3D" id="3.40.50.300">
    <property type="entry name" value="P-loop containing nucleotide triphosphate hydrolases"/>
    <property type="match status" value="1"/>
</dbReference>
<dbReference type="CDD" id="cd18587">
    <property type="entry name" value="ABC_6TM_LapB_like"/>
    <property type="match status" value="1"/>
</dbReference>
<dbReference type="InterPro" id="IPR005074">
    <property type="entry name" value="Peptidase_C39"/>
</dbReference>
<accession>A0A7X0JND4</accession>
<comment type="subcellular location">
    <subcellularLocation>
        <location evidence="1">Cell membrane</location>
        <topology evidence="1">Multi-pass membrane protein</topology>
    </subcellularLocation>
</comment>
<dbReference type="SUPFAM" id="SSF52540">
    <property type="entry name" value="P-loop containing nucleoside triphosphate hydrolases"/>
    <property type="match status" value="1"/>
</dbReference>
<evidence type="ECO:0000259" key="10">
    <source>
        <dbReference type="PROSITE" id="PS50893"/>
    </source>
</evidence>
<dbReference type="GO" id="GO:0006508">
    <property type="term" value="P:proteolysis"/>
    <property type="evidence" value="ECO:0007669"/>
    <property type="project" value="InterPro"/>
</dbReference>
<dbReference type="Proteomes" id="UP000585437">
    <property type="component" value="Unassembled WGS sequence"/>
</dbReference>
<dbReference type="Gene3D" id="3.90.70.10">
    <property type="entry name" value="Cysteine proteinases"/>
    <property type="match status" value="1"/>
</dbReference>
<dbReference type="InterPro" id="IPR027417">
    <property type="entry name" value="P-loop_NTPase"/>
</dbReference>
<keyword evidence="3 9" id="KW-0812">Transmembrane</keyword>
<reference evidence="13 14" key="1">
    <citation type="submission" date="2020-08" db="EMBL/GenBank/DDBJ databases">
        <title>The Agave Microbiome: Exploring the role of microbial communities in plant adaptations to desert environments.</title>
        <authorList>
            <person name="Partida-Martinez L.P."/>
        </authorList>
    </citation>
    <scope>NUCLEOTIDE SEQUENCE [LARGE SCALE GENOMIC DNA]</scope>
    <source>
        <strain evidence="13 14">AS3.12</strain>
    </source>
</reference>
<evidence type="ECO:0000256" key="2">
    <source>
        <dbReference type="ARBA" id="ARBA00005417"/>
    </source>
</evidence>
<dbReference type="PROSITE" id="PS50893">
    <property type="entry name" value="ABC_TRANSPORTER_2"/>
    <property type="match status" value="1"/>
</dbReference>
<proteinExistence type="inferred from homology"/>
<dbReference type="EMBL" id="JACHBU010000011">
    <property type="protein sequence ID" value="MBB6510773.1"/>
    <property type="molecule type" value="Genomic_DNA"/>
</dbReference>
<dbReference type="RefSeq" id="WP_246454165.1">
    <property type="nucleotide sequence ID" value="NZ_JACHBU010000011.1"/>
</dbReference>
<evidence type="ECO:0000259" key="11">
    <source>
        <dbReference type="PROSITE" id="PS50929"/>
    </source>
</evidence>
<feature type="transmembrane region" description="Helical" evidence="9">
    <location>
        <begin position="290"/>
        <end position="318"/>
    </location>
</feature>
<dbReference type="InterPro" id="IPR003593">
    <property type="entry name" value="AAA+_ATPase"/>
</dbReference>
<dbReference type="Gene3D" id="1.20.1560.10">
    <property type="entry name" value="ABC transporter type 1, transmembrane domain"/>
    <property type="match status" value="1"/>
</dbReference>
<dbReference type="InterPro" id="IPR017750">
    <property type="entry name" value="ATPase_T1SS"/>
</dbReference>
<keyword evidence="7 9" id="KW-1133">Transmembrane helix</keyword>
<name>A0A7X0JND4_9HYPH</name>
<feature type="transmembrane region" description="Helical" evidence="9">
    <location>
        <begin position="400"/>
        <end position="428"/>
    </location>
</feature>
<evidence type="ECO:0000256" key="3">
    <source>
        <dbReference type="ARBA" id="ARBA00022692"/>
    </source>
</evidence>
<dbReference type="Pfam" id="PF00664">
    <property type="entry name" value="ABC_membrane"/>
    <property type="match status" value="1"/>
</dbReference>
<dbReference type="InterPro" id="IPR011527">
    <property type="entry name" value="ABC1_TM_dom"/>
</dbReference>
<feature type="transmembrane region" description="Helical" evidence="9">
    <location>
        <begin position="167"/>
        <end position="192"/>
    </location>
</feature>
<dbReference type="InterPro" id="IPR017871">
    <property type="entry name" value="ABC_transporter-like_CS"/>
</dbReference>
<evidence type="ECO:0000256" key="6">
    <source>
        <dbReference type="ARBA" id="ARBA00022840"/>
    </source>
</evidence>
<dbReference type="PROSITE" id="PS50990">
    <property type="entry name" value="PEPTIDASE_C39"/>
    <property type="match status" value="1"/>
</dbReference>
<evidence type="ECO:0000256" key="8">
    <source>
        <dbReference type="ARBA" id="ARBA00023136"/>
    </source>
</evidence>
<feature type="transmembrane region" description="Helical" evidence="9">
    <location>
        <begin position="204"/>
        <end position="221"/>
    </location>
</feature>
<evidence type="ECO:0000259" key="12">
    <source>
        <dbReference type="PROSITE" id="PS50990"/>
    </source>
</evidence>
<comment type="caution">
    <text evidence="13">The sequence shown here is derived from an EMBL/GenBank/DDBJ whole genome shotgun (WGS) entry which is preliminary data.</text>
</comment>
<dbReference type="InterPro" id="IPR036640">
    <property type="entry name" value="ABC1_TM_sf"/>
</dbReference>
<protein>
    <submittedName>
        <fullName evidence="13">ATP-binding cassette subfamily C protein LapB</fullName>
    </submittedName>
</protein>
<dbReference type="PROSITE" id="PS00211">
    <property type="entry name" value="ABC_TRANSPORTER_1"/>
    <property type="match status" value="1"/>
</dbReference>
<feature type="domain" description="Peptidase C39" evidence="12">
    <location>
        <begin position="12"/>
        <end position="134"/>
    </location>
</feature>
<feature type="domain" description="ABC transmembrane type-1" evidence="11">
    <location>
        <begin position="170"/>
        <end position="448"/>
    </location>
</feature>
<comment type="similarity">
    <text evidence="2">Belongs to the ABC transporter superfamily.</text>
</comment>
<keyword evidence="8 9" id="KW-0472">Membrane</keyword>
<dbReference type="PANTHER" id="PTHR43394:SF1">
    <property type="entry name" value="ATP-BINDING CASSETTE SUB-FAMILY B MEMBER 10, MITOCHONDRIAL"/>
    <property type="match status" value="1"/>
</dbReference>
<sequence>MTQATPQLDVVQQNQADGWIEMFEQVARIYGLGFSIEAARKAAAAYSLEDQAKYVQRLAQKFGLRVKLAQPSLDMMTSWRLPVIVQLKDGSVATVVAIDAQRNGAVVFAGDNGLKTTLAIDVLCAEATLAAIPRPARSTPDSRVDTYIAPHDESWFRRFALGDLRPYGYVLVASLIANALSLAGVIFSMQVYDRVVPANSMSTLYVLFAGVMLAVLFDYVVRKIRGSIIDILGKRCDLRLSDLIFGHALRVKNSVRPRSTGTFIAQLRDLEQVREVFTSTTVAAVADLPFFFLFLVIFWFVGGMLVVIPAVALLLLVLPGILSQRRLHQSASAAMREASLRNAILVESIQGIEDIKMLQAEERFQQKWNNYNAVNADAQLKMRVLTSSLTGWSHSVQTSVYAFIVFFGAPIVMAGDMTTGALVACSILGSRMMAPMAQLTQVLSRVQQAKIGLKSLDAIMQMPVDHPVAETRISISAIAGTYEFRSTAFHHAEPAGKPALVLRSLKIAAGDKIAVLGKNGAGKSTFLQALSGMIEPSSGEVMLDNIALRHIDPSDLRRDVGLLTQNSRLFHGTLRENVTLGASNASQSAILDALSIVGADEFIRALPKGLDYPLQEGGNGLSGGQLQALLLARLLVRDPNVVLLDEPTAAMDEATERLFISRFQTWSRDKTVVIATHRMRVLELVDRVMVFDKGQLVLDEAKADAMTTLKGIKPLAPEKTVPPKLVPVHNTSGGI</sequence>
<dbReference type="SUPFAM" id="SSF90123">
    <property type="entry name" value="ABC transporter transmembrane region"/>
    <property type="match status" value="1"/>
</dbReference>
<dbReference type="Pfam" id="PF00005">
    <property type="entry name" value="ABC_tran"/>
    <property type="match status" value="1"/>
</dbReference>
<dbReference type="SMART" id="SM00382">
    <property type="entry name" value="AAA"/>
    <property type="match status" value="1"/>
</dbReference>
<dbReference type="GO" id="GO:0015421">
    <property type="term" value="F:ABC-type oligopeptide transporter activity"/>
    <property type="evidence" value="ECO:0007669"/>
    <property type="project" value="TreeGrafter"/>
</dbReference>
<dbReference type="GO" id="GO:0005886">
    <property type="term" value="C:plasma membrane"/>
    <property type="evidence" value="ECO:0007669"/>
    <property type="project" value="UniProtKB-SubCell"/>
</dbReference>